<dbReference type="Gene3D" id="3.30.2020.10">
    <property type="entry name" value="NE0471-like N-terminal domain"/>
    <property type="match status" value="1"/>
</dbReference>
<dbReference type="RefSeq" id="WP_422677670.1">
    <property type="nucleotide sequence ID" value="NZ_JABFUC010000001.1"/>
</dbReference>
<reference evidence="1 2" key="1">
    <citation type="submission" date="2020-05" db="EMBL/GenBank/DDBJ databases">
        <title>Comparative genomic analysis of denitrifying bacteria from Halomonas genus.</title>
        <authorList>
            <person name="Wang L."/>
            <person name="Shao Z."/>
        </authorList>
    </citation>
    <scope>NUCLEOTIDE SEQUENCE [LARGE SCALE GENOMIC DNA]</scope>
    <source>
        <strain evidence="1 2">A4</strain>
    </source>
</reference>
<protein>
    <submittedName>
        <fullName evidence="1">DUF2442 domain-containing protein</fullName>
    </submittedName>
</protein>
<proteinExistence type="predicted"/>
<dbReference type="Pfam" id="PF10387">
    <property type="entry name" value="DUF2442"/>
    <property type="match status" value="1"/>
</dbReference>
<accession>A0ABS9P376</accession>
<dbReference type="Proteomes" id="UP000814385">
    <property type="component" value="Unassembled WGS sequence"/>
</dbReference>
<dbReference type="SUPFAM" id="SSF143880">
    <property type="entry name" value="NE0471 N-terminal domain-like"/>
    <property type="match status" value="1"/>
</dbReference>
<dbReference type="EMBL" id="JABFUC010000001">
    <property type="protein sequence ID" value="MCG6656226.1"/>
    <property type="molecule type" value="Genomic_DNA"/>
</dbReference>
<dbReference type="InterPro" id="IPR018841">
    <property type="entry name" value="DUF2442"/>
</dbReference>
<dbReference type="InterPro" id="IPR036782">
    <property type="entry name" value="NE0471-like_N"/>
</dbReference>
<evidence type="ECO:0000313" key="1">
    <source>
        <dbReference type="EMBL" id="MCG6656226.1"/>
    </source>
</evidence>
<comment type="caution">
    <text evidence="1">The sequence shown here is derived from an EMBL/GenBank/DDBJ whole genome shotgun (WGS) entry which is preliminary data.</text>
</comment>
<evidence type="ECO:0000313" key="2">
    <source>
        <dbReference type="Proteomes" id="UP000814385"/>
    </source>
</evidence>
<sequence length="79" mass="8828">MHRVVRVEALSGYRLRVVFDDGREGEVSLADRLFGPMFEPLRDPVFFGQVSIDEFGVVCWPNGADLAPDALYLRVSEAA</sequence>
<organism evidence="1 2">
    <name type="scientific">Billgrantia campisalis</name>
    <dbReference type="NCBI Taxonomy" id="74661"/>
    <lineage>
        <taxon>Bacteria</taxon>
        <taxon>Pseudomonadati</taxon>
        <taxon>Pseudomonadota</taxon>
        <taxon>Gammaproteobacteria</taxon>
        <taxon>Oceanospirillales</taxon>
        <taxon>Halomonadaceae</taxon>
        <taxon>Billgrantia</taxon>
    </lineage>
</organism>
<name>A0ABS9P376_9GAMM</name>
<gene>
    <name evidence="1" type="ORF">HOP52_00325</name>
</gene>
<keyword evidence="2" id="KW-1185">Reference proteome</keyword>